<dbReference type="PANTHER" id="PTHR24567">
    <property type="entry name" value="CRP FAMILY TRANSCRIPTIONAL REGULATORY PROTEIN"/>
    <property type="match status" value="1"/>
</dbReference>
<proteinExistence type="predicted"/>
<protein>
    <submittedName>
        <fullName evidence="2">Crp/Fnr family transcriptional regulator</fullName>
    </submittedName>
</protein>
<evidence type="ECO:0000313" key="2">
    <source>
        <dbReference type="EMBL" id="QBA20971.1"/>
    </source>
</evidence>
<dbReference type="Gene3D" id="2.60.120.10">
    <property type="entry name" value="Jelly Rolls"/>
    <property type="match status" value="1"/>
</dbReference>
<organism evidence="2">
    <name type="scientific">Chryseobacterium indologenes</name>
    <name type="common">Flavobacterium indologenes</name>
    <dbReference type="NCBI Taxonomy" id="253"/>
    <lineage>
        <taxon>Bacteria</taxon>
        <taxon>Pseudomonadati</taxon>
        <taxon>Bacteroidota</taxon>
        <taxon>Flavobacteriia</taxon>
        <taxon>Flavobacteriales</taxon>
        <taxon>Weeksellaceae</taxon>
        <taxon>Chryseobacterium group</taxon>
        <taxon>Chryseobacterium</taxon>
    </lineage>
</organism>
<dbReference type="InterPro" id="IPR050397">
    <property type="entry name" value="Env_Response_Regulators"/>
</dbReference>
<dbReference type="GO" id="GO:0003700">
    <property type="term" value="F:DNA-binding transcription factor activity"/>
    <property type="evidence" value="ECO:0007669"/>
    <property type="project" value="TreeGrafter"/>
</dbReference>
<dbReference type="InterPro" id="IPR036390">
    <property type="entry name" value="WH_DNA-bd_sf"/>
</dbReference>
<dbReference type="GO" id="GO:0005829">
    <property type="term" value="C:cytosol"/>
    <property type="evidence" value="ECO:0007669"/>
    <property type="project" value="TreeGrafter"/>
</dbReference>
<evidence type="ECO:0000259" key="1">
    <source>
        <dbReference type="PROSITE" id="PS50042"/>
    </source>
</evidence>
<dbReference type="AlphaFoldDB" id="A0A411DKQ6"/>
<dbReference type="SUPFAM" id="SSF51206">
    <property type="entry name" value="cAMP-binding domain-like"/>
    <property type="match status" value="1"/>
</dbReference>
<dbReference type="CDD" id="cd00038">
    <property type="entry name" value="CAP_ED"/>
    <property type="match status" value="1"/>
</dbReference>
<dbReference type="InterPro" id="IPR000595">
    <property type="entry name" value="cNMP-bd_dom"/>
</dbReference>
<reference evidence="2" key="1">
    <citation type="submission" date="2019-01" db="EMBL/GenBank/DDBJ databases">
        <title>Whole Genome Sequencing for Putative Detection of Antimicrobial Resistance and Potential Virulence Factors in Chryseobacterium indologenes isolated from Nile Tilapia in Tanzania.</title>
        <authorList>
            <person name="Mwega E."/>
            <person name="Mutoloki S."/>
            <person name="Mugimba K."/>
            <person name="Colquhoun D."/>
            <person name="Mdegela R."/>
            <person name="Evensen O."/>
            <person name="Wasteson Y."/>
        </authorList>
    </citation>
    <scope>NUCLEOTIDE SEQUENCE [LARGE SCALE GENOMIC DNA]</scope>
    <source>
        <strain evidence="2">StR 01</strain>
    </source>
</reference>
<feature type="domain" description="Cyclic nucleotide-binding" evidence="1">
    <location>
        <begin position="18"/>
        <end position="117"/>
    </location>
</feature>
<dbReference type="Pfam" id="PF00027">
    <property type="entry name" value="cNMP_binding"/>
    <property type="match status" value="1"/>
</dbReference>
<sequence>MIISENILLQNGGEVLDFHSNDLIFKQDTRAKHYLQIIKGTVKMNTTNCGGKEFLYGLPFDGHCIAESYMFSDKKYPFNATAISKCEIIRLEKDKFLDLMSKTPALLLNVFAYSAERIHYKNLLLSTLDMTSSLERLTLLLNYIKEFYMLDNLKPFIIPFTRQQLASLSGLCLETIIRTVKKMESLKLLVVVNGKISY</sequence>
<name>A0A411DKQ6_CHRID</name>
<gene>
    <name evidence="2" type="ORF">EU348_07105</name>
</gene>
<dbReference type="InterPro" id="IPR018490">
    <property type="entry name" value="cNMP-bd_dom_sf"/>
</dbReference>
<dbReference type="PANTHER" id="PTHR24567:SF28">
    <property type="entry name" value="LISTERIOLYSIN REGULATORY PROTEIN"/>
    <property type="match status" value="1"/>
</dbReference>
<dbReference type="PROSITE" id="PS50042">
    <property type="entry name" value="CNMP_BINDING_3"/>
    <property type="match status" value="1"/>
</dbReference>
<accession>A0A411DKQ6</accession>
<dbReference type="SUPFAM" id="SSF46785">
    <property type="entry name" value="Winged helix' DNA-binding domain"/>
    <property type="match status" value="1"/>
</dbReference>
<dbReference type="EMBL" id="CP035532">
    <property type="protein sequence ID" value="QBA20971.1"/>
    <property type="molecule type" value="Genomic_DNA"/>
</dbReference>
<dbReference type="InterPro" id="IPR014710">
    <property type="entry name" value="RmlC-like_jellyroll"/>
</dbReference>